<name>A0ABN2L827_9ACTN</name>
<dbReference type="SUPFAM" id="SSF52540">
    <property type="entry name" value="P-loop containing nucleoside triphosphate hydrolases"/>
    <property type="match status" value="1"/>
</dbReference>
<organism evidence="7 8">
    <name type="scientific">Luedemannella helvata</name>
    <dbReference type="NCBI Taxonomy" id="349315"/>
    <lineage>
        <taxon>Bacteria</taxon>
        <taxon>Bacillati</taxon>
        <taxon>Actinomycetota</taxon>
        <taxon>Actinomycetes</taxon>
        <taxon>Micromonosporales</taxon>
        <taxon>Micromonosporaceae</taxon>
        <taxon>Luedemannella</taxon>
    </lineage>
</organism>
<keyword evidence="5" id="KW-0472">Membrane</keyword>
<dbReference type="Gene3D" id="3.40.50.300">
    <property type="entry name" value="P-loop containing nucleotide triphosphate hydrolases"/>
    <property type="match status" value="1"/>
</dbReference>
<dbReference type="InterPro" id="IPR002543">
    <property type="entry name" value="FtsK_dom"/>
</dbReference>
<dbReference type="PROSITE" id="PS50901">
    <property type="entry name" value="FTSK"/>
    <property type="match status" value="1"/>
</dbReference>
<dbReference type="InterPro" id="IPR027417">
    <property type="entry name" value="P-loop_NTPase"/>
</dbReference>
<evidence type="ECO:0000256" key="1">
    <source>
        <dbReference type="ARBA" id="ARBA00022741"/>
    </source>
</evidence>
<feature type="transmembrane region" description="Helical" evidence="5">
    <location>
        <begin position="32"/>
        <end position="50"/>
    </location>
</feature>
<evidence type="ECO:0000256" key="3">
    <source>
        <dbReference type="PROSITE-ProRule" id="PRU00289"/>
    </source>
</evidence>
<dbReference type="InterPro" id="IPR050206">
    <property type="entry name" value="FtsK/SpoIIIE/SftA"/>
</dbReference>
<protein>
    <recommendedName>
        <fullName evidence="6">FtsK domain-containing protein</fullName>
    </recommendedName>
</protein>
<feature type="compositionally biased region" description="Low complexity" evidence="4">
    <location>
        <begin position="183"/>
        <end position="196"/>
    </location>
</feature>
<accession>A0ABN2L827</accession>
<evidence type="ECO:0000256" key="2">
    <source>
        <dbReference type="ARBA" id="ARBA00022840"/>
    </source>
</evidence>
<keyword evidence="2 3" id="KW-0067">ATP-binding</keyword>
<gene>
    <name evidence="7" type="ORF">GCM10009681_56430</name>
</gene>
<evidence type="ECO:0000313" key="8">
    <source>
        <dbReference type="Proteomes" id="UP001500655"/>
    </source>
</evidence>
<dbReference type="PANTHER" id="PTHR22683">
    <property type="entry name" value="SPORULATION PROTEIN RELATED"/>
    <property type="match status" value="1"/>
</dbReference>
<feature type="region of interest" description="Disordered" evidence="4">
    <location>
        <begin position="494"/>
        <end position="520"/>
    </location>
</feature>
<proteinExistence type="predicted"/>
<keyword evidence="5" id="KW-1133">Transmembrane helix</keyword>
<dbReference type="Pfam" id="PF01580">
    <property type="entry name" value="FtsK_SpoIIIE"/>
    <property type="match status" value="1"/>
</dbReference>
<evidence type="ECO:0000256" key="4">
    <source>
        <dbReference type="SAM" id="MobiDB-lite"/>
    </source>
</evidence>
<dbReference type="EMBL" id="BAAALS010000059">
    <property type="protein sequence ID" value="GAA1778105.1"/>
    <property type="molecule type" value="Genomic_DNA"/>
</dbReference>
<keyword evidence="8" id="KW-1185">Reference proteome</keyword>
<sequence>MIDPRLVNPTTAVTDGSGIDAGRFTAWLSSPALPLAIVGVLAAVGLWWLARHVVRYLVTPAVVRPMLRRAWRIKRRWKRTARRVGLVQVERGRPGFWSSAPATTVVERELIPPVRVQAQDWGVAVDVATLGRTGLAEFQRAAAYLADVWQVPQVRVERLRPGWVRLRAIVHDPLTQPLSWAEPVSPSAGRRGSPRRPVTPGPGPSPDLRRWAAGVDADGQPVDLRSESVSGIVVAGLAGYGKTSFLNARFCDLAPSPAVQFVLIDGKGGPDYDDLFPRAWLSAKDDPSTVRDHLARVRDLMVARQHAIRTQLGVKNLWRVGPTTAWPLVVVVIDEAHTFLNETKGTDPDSKKLDALARESARLVEELVRKGRNVGVQVILATQKATGDAIPTKIRDNCQVAVSFAQRTSEAATAVLGSDITGFPDEHPRRLQDPAYVGVASMIADGRPGFTLVRTRHVSDEVADRIAASTAQLVRDPHQLLIDAARAVELIEEEDGGPFRQEPTAALPTSPIHRNGKDLW</sequence>
<dbReference type="RefSeq" id="WP_344088780.1">
    <property type="nucleotide sequence ID" value="NZ_BAAALS010000059.1"/>
</dbReference>
<dbReference type="PANTHER" id="PTHR22683:SF41">
    <property type="entry name" value="DNA TRANSLOCASE FTSK"/>
    <property type="match status" value="1"/>
</dbReference>
<feature type="binding site" evidence="3">
    <location>
        <begin position="236"/>
        <end position="243"/>
    </location>
    <ligand>
        <name>ATP</name>
        <dbReference type="ChEBI" id="CHEBI:30616"/>
    </ligand>
</feature>
<dbReference type="Proteomes" id="UP001500655">
    <property type="component" value="Unassembled WGS sequence"/>
</dbReference>
<evidence type="ECO:0000256" key="5">
    <source>
        <dbReference type="SAM" id="Phobius"/>
    </source>
</evidence>
<evidence type="ECO:0000259" key="6">
    <source>
        <dbReference type="PROSITE" id="PS50901"/>
    </source>
</evidence>
<feature type="domain" description="FtsK" evidence="6">
    <location>
        <begin position="219"/>
        <end position="413"/>
    </location>
</feature>
<feature type="region of interest" description="Disordered" evidence="4">
    <location>
        <begin position="180"/>
        <end position="209"/>
    </location>
</feature>
<evidence type="ECO:0000313" key="7">
    <source>
        <dbReference type="EMBL" id="GAA1778105.1"/>
    </source>
</evidence>
<keyword evidence="1 3" id="KW-0547">Nucleotide-binding</keyword>
<comment type="caution">
    <text evidence="7">The sequence shown here is derived from an EMBL/GenBank/DDBJ whole genome shotgun (WGS) entry which is preliminary data.</text>
</comment>
<reference evidence="7 8" key="1">
    <citation type="journal article" date="2019" name="Int. J. Syst. Evol. Microbiol.">
        <title>The Global Catalogue of Microorganisms (GCM) 10K type strain sequencing project: providing services to taxonomists for standard genome sequencing and annotation.</title>
        <authorList>
            <consortium name="The Broad Institute Genomics Platform"/>
            <consortium name="The Broad Institute Genome Sequencing Center for Infectious Disease"/>
            <person name="Wu L."/>
            <person name="Ma J."/>
        </authorList>
    </citation>
    <scope>NUCLEOTIDE SEQUENCE [LARGE SCALE GENOMIC DNA]</scope>
    <source>
        <strain evidence="7 8">JCM 13249</strain>
    </source>
</reference>
<keyword evidence="5" id="KW-0812">Transmembrane</keyword>